<evidence type="ECO:0000256" key="2">
    <source>
        <dbReference type="ARBA" id="ARBA00023043"/>
    </source>
</evidence>
<dbReference type="Proteomes" id="UP000008311">
    <property type="component" value="Unassembled WGS sequence"/>
</dbReference>
<dbReference type="PANTHER" id="PTHR24186:SF37">
    <property type="entry name" value="PGG DOMAIN-CONTAINING PROTEIN"/>
    <property type="match status" value="1"/>
</dbReference>
<proteinExistence type="predicted"/>
<keyword evidence="2 3" id="KW-0040">ANK repeat</keyword>
<feature type="repeat" description="ANK" evidence="3">
    <location>
        <begin position="105"/>
        <end position="137"/>
    </location>
</feature>
<organism evidence="5 6">
    <name type="scientific">Ricinus communis</name>
    <name type="common">Castor bean</name>
    <dbReference type="NCBI Taxonomy" id="3988"/>
    <lineage>
        <taxon>Eukaryota</taxon>
        <taxon>Viridiplantae</taxon>
        <taxon>Streptophyta</taxon>
        <taxon>Embryophyta</taxon>
        <taxon>Tracheophyta</taxon>
        <taxon>Spermatophyta</taxon>
        <taxon>Magnoliopsida</taxon>
        <taxon>eudicotyledons</taxon>
        <taxon>Gunneridae</taxon>
        <taxon>Pentapetalae</taxon>
        <taxon>rosids</taxon>
        <taxon>fabids</taxon>
        <taxon>Malpighiales</taxon>
        <taxon>Euphorbiaceae</taxon>
        <taxon>Acalyphoideae</taxon>
        <taxon>Acalypheae</taxon>
        <taxon>Ricinus</taxon>
    </lineage>
</organism>
<dbReference type="SUPFAM" id="SSF48403">
    <property type="entry name" value="Ankyrin repeat"/>
    <property type="match status" value="1"/>
</dbReference>
<evidence type="ECO:0000256" key="3">
    <source>
        <dbReference type="PROSITE-ProRule" id="PRU00023"/>
    </source>
</evidence>
<dbReference type="InParanoid" id="B9R9X9"/>
<dbReference type="STRING" id="3988.B9R9X9"/>
<dbReference type="SMART" id="SM00248">
    <property type="entry name" value="ANK"/>
    <property type="match status" value="2"/>
</dbReference>
<feature type="transmembrane region" description="Helical" evidence="4">
    <location>
        <begin position="215"/>
        <end position="239"/>
    </location>
</feature>
<dbReference type="Gene3D" id="1.25.40.20">
    <property type="entry name" value="Ankyrin repeat-containing domain"/>
    <property type="match status" value="1"/>
</dbReference>
<sequence length="315" mass="35226">MLATNDFFTTLEDAIKRNNMEEVKLSVTNNPELLDSALQFAWKHNFQAQLILVSSCKESIAKENLQNETALHVALKSHQCRVFEVLVEEIKKLKQEEILNRKDDEGNTVLHIAAKYKLTEIVKLLLPSDCSTSTFTSRAVMRVNTLNRKGEIALDVYHQNGRDITSRGIGLILYEAGAVEGRLVRQIETQESLQSPLQDRDGIGRPGWSLETRNVLLVVLVMIAGAAFGMTCNIPAVFLKEKPSAIFSASDVISGRLPGVFYLLVLNTAGFVMSMFTIIVLVSSLPFWTVLLFLVITVFIVYFLVVEQNYAQSLN</sequence>
<keyword evidence="6" id="KW-1185">Reference proteome</keyword>
<protein>
    <submittedName>
        <fullName evidence="5">Protein binding protein, putative</fullName>
    </submittedName>
</protein>
<evidence type="ECO:0000313" key="6">
    <source>
        <dbReference type="Proteomes" id="UP000008311"/>
    </source>
</evidence>
<dbReference type="PROSITE" id="PS50088">
    <property type="entry name" value="ANK_REPEAT"/>
    <property type="match status" value="1"/>
</dbReference>
<evidence type="ECO:0000313" key="5">
    <source>
        <dbReference type="EMBL" id="EEF51606.1"/>
    </source>
</evidence>
<keyword evidence="4" id="KW-0472">Membrane</keyword>
<dbReference type="InterPro" id="IPR002110">
    <property type="entry name" value="Ankyrin_rpt"/>
</dbReference>
<accession>B9R9X9</accession>
<feature type="transmembrane region" description="Helical" evidence="4">
    <location>
        <begin position="260"/>
        <end position="281"/>
    </location>
</feature>
<dbReference type="PROSITE" id="PS50297">
    <property type="entry name" value="ANK_REP_REGION"/>
    <property type="match status" value="1"/>
</dbReference>
<name>B9R9X9_RICCO</name>
<feature type="transmembrane region" description="Helical" evidence="4">
    <location>
        <begin position="287"/>
        <end position="306"/>
    </location>
</feature>
<dbReference type="EMBL" id="EQ973773">
    <property type="protein sequence ID" value="EEF51606.1"/>
    <property type="molecule type" value="Genomic_DNA"/>
</dbReference>
<keyword evidence="4" id="KW-1133">Transmembrane helix</keyword>
<dbReference type="PANTHER" id="PTHR24186">
    <property type="entry name" value="PROTEIN PHOSPHATASE 1 REGULATORY SUBUNIT"/>
    <property type="match status" value="1"/>
</dbReference>
<dbReference type="InterPro" id="IPR036770">
    <property type="entry name" value="Ankyrin_rpt-contain_sf"/>
</dbReference>
<gene>
    <name evidence="5" type="ORF">RCOM_1501430</name>
</gene>
<dbReference type="Pfam" id="PF13857">
    <property type="entry name" value="Ank_5"/>
    <property type="match status" value="1"/>
</dbReference>
<reference evidence="6" key="1">
    <citation type="journal article" date="2010" name="Nat. Biotechnol.">
        <title>Draft genome sequence of the oilseed species Ricinus communis.</title>
        <authorList>
            <person name="Chan A.P."/>
            <person name="Crabtree J."/>
            <person name="Zhao Q."/>
            <person name="Lorenzi H."/>
            <person name="Orvis J."/>
            <person name="Puiu D."/>
            <person name="Melake-Berhan A."/>
            <person name="Jones K.M."/>
            <person name="Redman J."/>
            <person name="Chen G."/>
            <person name="Cahoon E.B."/>
            <person name="Gedil M."/>
            <person name="Stanke M."/>
            <person name="Haas B.J."/>
            <person name="Wortman J.R."/>
            <person name="Fraser-Liggett C.M."/>
            <person name="Ravel J."/>
            <person name="Rabinowicz P.D."/>
        </authorList>
    </citation>
    <scope>NUCLEOTIDE SEQUENCE [LARGE SCALE GENOMIC DNA]</scope>
    <source>
        <strain evidence="6">cv. Hale</strain>
    </source>
</reference>
<keyword evidence="4" id="KW-0812">Transmembrane</keyword>
<dbReference type="eggNOG" id="KOG0504">
    <property type="taxonomic scope" value="Eukaryota"/>
</dbReference>
<evidence type="ECO:0000256" key="1">
    <source>
        <dbReference type="ARBA" id="ARBA00022737"/>
    </source>
</evidence>
<evidence type="ECO:0000256" key="4">
    <source>
        <dbReference type="SAM" id="Phobius"/>
    </source>
</evidence>
<keyword evidence="1" id="KW-0677">Repeat</keyword>
<dbReference type="AlphaFoldDB" id="B9R9X9"/>